<proteinExistence type="predicted"/>
<feature type="non-terminal residue" evidence="1">
    <location>
        <position position="393"/>
    </location>
</feature>
<gene>
    <name evidence="1" type="ORF">H4R21_005789</name>
</gene>
<keyword evidence="2" id="KW-1185">Reference proteome</keyword>
<accession>A0ACC1KS14</accession>
<name>A0ACC1KS14_9FUNG</name>
<protein>
    <submittedName>
        <fullName evidence="1">Uncharacterized protein</fullName>
    </submittedName>
</protein>
<comment type="caution">
    <text evidence="1">The sequence shown here is derived from an EMBL/GenBank/DDBJ whole genome shotgun (WGS) entry which is preliminary data.</text>
</comment>
<evidence type="ECO:0000313" key="2">
    <source>
        <dbReference type="Proteomes" id="UP001140087"/>
    </source>
</evidence>
<organism evidence="1 2">
    <name type="scientific">Coemansia helicoidea</name>
    <dbReference type="NCBI Taxonomy" id="1286919"/>
    <lineage>
        <taxon>Eukaryota</taxon>
        <taxon>Fungi</taxon>
        <taxon>Fungi incertae sedis</taxon>
        <taxon>Zoopagomycota</taxon>
        <taxon>Kickxellomycotina</taxon>
        <taxon>Kickxellomycetes</taxon>
        <taxon>Kickxellales</taxon>
        <taxon>Kickxellaceae</taxon>
        <taxon>Coemansia</taxon>
    </lineage>
</organism>
<sequence length="393" mass="42269">MPPSDLISVRAFRDKYARLVRNQRDCGLFSTQAGWSGEVRDEVARRCQIVDDLSFSNAAFVNPTLFHMLRQHREFNEATERELLQKKRESAAEQERRQREQEAELQAGEDALRSDIGEQNGHGAGAFEAPASADGPRQGYSQAASSAGVAAGGFGDASMLLSVEVGQDGAELDTQPMDVDASTVEDALARLASGVKSGGHAGGDAASGEPPASAPLDGSRAAGSDADAGGRGDGDDDGNGNGNDEDDEDDDADGMYSGSSGRRGTSDGEYDDREESSTRSVRAEPANGRSTKSREEVMLHTPLSELPQGITEDMLKAAIAQSGFVRSDSIEETLERVAKQRVRVEEPTQVSELEGRFRTVKSHLDESTLAALRKANRRMIPPKYRLEVNFMTN</sequence>
<dbReference type="EMBL" id="JANBUN010002780">
    <property type="protein sequence ID" value="KAJ2793697.1"/>
    <property type="molecule type" value="Genomic_DNA"/>
</dbReference>
<evidence type="ECO:0000313" key="1">
    <source>
        <dbReference type="EMBL" id="KAJ2793697.1"/>
    </source>
</evidence>
<dbReference type="Proteomes" id="UP001140087">
    <property type="component" value="Unassembled WGS sequence"/>
</dbReference>
<reference evidence="1" key="1">
    <citation type="submission" date="2022-07" db="EMBL/GenBank/DDBJ databases">
        <title>Phylogenomic reconstructions and comparative analyses of Kickxellomycotina fungi.</title>
        <authorList>
            <person name="Reynolds N.K."/>
            <person name="Stajich J.E."/>
            <person name="Barry K."/>
            <person name="Grigoriev I.V."/>
            <person name="Crous P."/>
            <person name="Smith M.E."/>
        </authorList>
    </citation>
    <scope>NUCLEOTIDE SEQUENCE</scope>
    <source>
        <strain evidence="1">BCRC 34780</strain>
    </source>
</reference>